<proteinExistence type="predicted"/>
<evidence type="ECO:0000313" key="2">
    <source>
        <dbReference type="EMBL" id="SMO90359.1"/>
    </source>
</evidence>
<evidence type="ECO:0000313" key="3">
    <source>
        <dbReference type="Proteomes" id="UP000317289"/>
    </source>
</evidence>
<dbReference type="RefSeq" id="WP_142452235.1">
    <property type="nucleotide sequence ID" value="NZ_FXTA01000006.1"/>
</dbReference>
<evidence type="ECO:0000313" key="4">
    <source>
        <dbReference type="Proteomes" id="UP000468990"/>
    </source>
</evidence>
<name>A0A521F2E8_9FLAO</name>
<gene>
    <name evidence="1" type="ORF">GJU42_15940</name>
    <name evidence="2" type="ORF">SAMN06265349_106165</name>
</gene>
<organism evidence="2 3">
    <name type="scientific">Flavobacterium resistens</name>
    <dbReference type="NCBI Taxonomy" id="443612"/>
    <lineage>
        <taxon>Bacteria</taxon>
        <taxon>Pseudomonadati</taxon>
        <taxon>Bacteroidota</taxon>
        <taxon>Flavobacteriia</taxon>
        <taxon>Flavobacteriales</taxon>
        <taxon>Flavobacteriaceae</taxon>
        <taxon>Flavobacterium</taxon>
    </lineage>
</organism>
<dbReference type="EMBL" id="FXTA01000006">
    <property type="protein sequence ID" value="SMO90359.1"/>
    <property type="molecule type" value="Genomic_DNA"/>
</dbReference>
<keyword evidence="4" id="KW-1185">Reference proteome</keyword>
<dbReference type="OrthoDB" id="1377242at2"/>
<dbReference type="Proteomes" id="UP000468990">
    <property type="component" value="Unassembled WGS sequence"/>
</dbReference>
<dbReference type="EMBL" id="WKKG01000008">
    <property type="protein sequence ID" value="MRX69465.1"/>
    <property type="molecule type" value="Genomic_DNA"/>
</dbReference>
<accession>A0A521F2E8</accession>
<reference evidence="2 3" key="1">
    <citation type="submission" date="2017-05" db="EMBL/GenBank/DDBJ databases">
        <authorList>
            <person name="Varghese N."/>
            <person name="Submissions S."/>
        </authorList>
    </citation>
    <scope>NUCLEOTIDE SEQUENCE [LARGE SCALE GENOMIC DNA]</scope>
    <source>
        <strain evidence="2 3">DSM 19382</strain>
    </source>
</reference>
<protein>
    <submittedName>
        <fullName evidence="2">Uncharacterized protein</fullName>
    </submittedName>
</protein>
<reference evidence="1 4" key="2">
    <citation type="submission" date="2019-11" db="EMBL/GenBank/DDBJ databases">
        <title>Flavobacterium resistens genome.</title>
        <authorList>
            <person name="Wilson V.M."/>
            <person name="Newman J.D."/>
        </authorList>
    </citation>
    <scope>NUCLEOTIDE SEQUENCE [LARGE SCALE GENOMIC DNA]</scope>
    <source>
        <strain evidence="1 4">DSM 19382</strain>
    </source>
</reference>
<evidence type="ECO:0000313" key="1">
    <source>
        <dbReference type="EMBL" id="MRX69465.1"/>
    </source>
</evidence>
<dbReference type="PROSITE" id="PS51257">
    <property type="entry name" value="PROKAR_LIPOPROTEIN"/>
    <property type="match status" value="1"/>
</dbReference>
<dbReference type="Proteomes" id="UP000317289">
    <property type="component" value="Unassembled WGS sequence"/>
</dbReference>
<sequence length="100" mass="11803">MKNIVLFLAIIFYSCKSKNCASTNNKLVAEFEKNIKIVQTAHNKKELRVVEYRKAIIYLSNTTGIMTLADYTEPVGYLNDEDYIRDMKLWKKWLNENRCM</sequence>
<dbReference type="AlphaFoldDB" id="A0A521F2E8"/>